<reference evidence="1 2" key="1">
    <citation type="submission" date="2013-07" db="EMBL/GenBank/DDBJ databases">
        <title>Completed genome of Sphingomonas sanxanigenens NX02.</title>
        <authorList>
            <person name="Ma T."/>
            <person name="Huang H."/>
            <person name="Wu M."/>
            <person name="Li X."/>
            <person name="Li G."/>
        </authorList>
    </citation>
    <scope>NUCLEOTIDE SEQUENCE [LARGE SCALE GENOMIC DNA]</scope>
    <source>
        <strain evidence="1 2">NX02</strain>
    </source>
</reference>
<dbReference type="InterPro" id="IPR043148">
    <property type="entry name" value="TagF_C"/>
</dbReference>
<gene>
    <name evidence="1" type="ORF">NX02_00785</name>
</gene>
<organism evidence="1 2">
    <name type="scientific">Sphingomonas sanxanigenens DSM 19645 = NX02</name>
    <dbReference type="NCBI Taxonomy" id="1123269"/>
    <lineage>
        <taxon>Bacteria</taxon>
        <taxon>Pseudomonadati</taxon>
        <taxon>Pseudomonadota</taxon>
        <taxon>Alphaproteobacteria</taxon>
        <taxon>Sphingomonadales</taxon>
        <taxon>Sphingomonadaceae</taxon>
        <taxon>Sphingomonas</taxon>
    </lineage>
</organism>
<dbReference type="SUPFAM" id="SSF53756">
    <property type="entry name" value="UDP-Glycosyltransferase/glycogen phosphorylase"/>
    <property type="match status" value="1"/>
</dbReference>
<name>W0A6F3_9SPHN</name>
<dbReference type="EMBL" id="CP006644">
    <property type="protein sequence ID" value="AHE51923.1"/>
    <property type="molecule type" value="Genomic_DNA"/>
</dbReference>
<dbReference type="KEGG" id="ssan:NX02_00785"/>
<dbReference type="Proteomes" id="UP000018851">
    <property type="component" value="Chromosome"/>
</dbReference>
<dbReference type="eggNOG" id="COG1887">
    <property type="taxonomic scope" value="Bacteria"/>
</dbReference>
<dbReference type="RefSeq" id="WP_053000556.1">
    <property type="nucleotide sequence ID" value="NZ_CP006644.1"/>
</dbReference>
<evidence type="ECO:0000313" key="1">
    <source>
        <dbReference type="EMBL" id="AHE51923.1"/>
    </source>
</evidence>
<sequence length="445" mass="48462">MGKMTPWPAALVADQGTPPVRVCFFFNAQRHQLLHGISTAVELARMPGFDVYVSSPNEGHIDYARRLVALLGGAPIRFEVLSPPLLTFFRKRSGRSVPPKLLGLAAVAHHLNGFDAIAVPERTTVQLKRVGVRGPLYIHLDHGAGDRAAGFDRRIRHFDMVLMAGEKHRERLGREGLIHEGGHAVVGYPKFDAADAIRDAAWDPFGNGRPTVLYNPHFCTLGSWAKFGVPLLEAFARQHRYNLIVAPHVRMLDSRAKRARWQALTQHFAGARHLLLDPGSDRAIDMSYTSFADIYVGDVSSQVYEFLRTPKPCLFLDAQGIDWQNDENYGHWRFGPVEHSAADLVGAVDAAVASHGAYRAAQLEGFNATFSADALSPSERAAEAIGDFLHMRLRGGAVARPAVRRLQRAAAVALMLGAGSAEQGAMTARAADGSAVHAEPDQGVA</sequence>
<dbReference type="STRING" id="1123269.NX02_00785"/>
<dbReference type="PATRIC" id="fig|1123269.5.peg.156"/>
<dbReference type="AlphaFoldDB" id="W0A6F3"/>
<evidence type="ECO:0000313" key="2">
    <source>
        <dbReference type="Proteomes" id="UP000018851"/>
    </source>
</evidence>
<dbReference type="Gene3D" id="3.40.50.12580">
    <property type="match status" value="1"/>
</dbReference>
<accession>W0A6F3</accession>
<evidence type="ECO:0008006" key="3">
    <source>
        <dbReference type="Google" id="ProtNLM"/>
    </source>
</evidence>
<proteinExistence type="predicted"/>
<dbReference type="HOGENOM" id="CLU_062404_0_0_5"/>
<keyword evidence="2" id="KW-1185">Reference proteome</keyword>
<protein>
    <recommendedName>
        <fullName evidence="3">Glycosyl transferase</fullName>
    </recommendedName>
</protein>